<evidence type="ECO:0000313" key="3">
    <source>
        <dbReference type="Proteomes" id="UP001157134"/>
    </source>
</evidence>
<dbReference type="SUPFAM" id="SSF52833">
    <property type="entry name" value="Thioredoxin-like"/>
    <property type="match status" value="1"/>
</dbReference>
<evidence type="ECO:0000313" key="2">
    <source>
        <dbReference type="EMBL" id="GLX87360.1"/>
    </source>
</evidence>
<gene>
    <name evidence="2" type="ORF">tloyanaT_36130</name>
</gene>
<organism evidence="2 3">
    <name type="scientific">Thalassotalea loyana</name>
    <dbReference type="NCBI Taxonomy" id="280483"/>
    <lineage>
        <taxon>Bacteria</taxon>
        <taxon>Pseudomonadati</taxon>
        <taxon>Pseudomonadota</taxon>
        <taxon>Gammaproteobacteria</taxon>
        <taxon>Alteromonadales</taxon>
        <taxon>Colwelliaceae</taxon>
        <taxon>Thalassotalea</taxon>
    </lineage>
</organism>
<sequence>MKLIGSTTSPFVRRIRLLIQDDSVEFENIDIFSAQGAETLKQNNPAKKVPVLLDGDRAIYDSRVIYNYLSSKLGIEALDWHQQNLLTIIDAASDSLVSVLLCKRSGFNTDEDKMFFNLQHQRLDTILPALEEYVEQGDFDDWHYPSICLFTLLDWALFRDLVQWQHFPGLLRFYQHALKKPYVEETDPRV</sequence>
<dbReference type="Proteomes" id="UP001157134">
    <property type="component" value="Unassembled WGS sequence"/>
</dbReference>
<dbReference type="SUPFAM" id="SSF47616">
    <property type="entry name" value="GST C-terminal domain-like"/>
    <property type="match status" value="1"/>
</dbReference>
<dbReference type="InterPro" id="IPR036249">
    <property type="entry name" value="Thioredoxin-like_sf"/>
</dbReference>
<dbReference type="Gene3D" id="3.40.30.10">
    <property type="entry name" value="Glutaredoxin"/>
    <property type="match status" value="1"/>
</dbReference>
<proteinExistence type="predicted"/>
<evidence type="ECO:0000259" key="1">
    <source>
        <dbReference type="PROSITE" id="PS50404"/>
    </source>
</evidence>
<dbReference type="EMBL" id="BSSV01000011">
    <property type="protein sequence ID" value="GLX87360.1"/>
    <property type="molecule type" value="Genomic_DNA"/>
</dbReference>
<dbReference type="InterPro" id="IPR004045">
    <property type="entry name" value="Glutathione_S-Trfase_N"/>
</dbReference>
<dbReference type="Gene3D" id="1.20.1050.10">
    <property type="match status" value="1"/>
</dbReference>
<name>A0ABQ6HGZ2_9GAMM</name>
<protein>
    <recommendedName>
        <fullName evidence="1">GST N-terminal domain-containing protein</fullName>
    </recommendedName>
</protein>
<reference evidence="2 3" key="1">
    <citation type="submission" date="2023-03" db="EMBL/GenBank/DDBJ databases">
        <title>Thalassotalea loyana LMG 22536T draft genome sequence.</title>
        <authorList>
            <person name="Sawabe T."/>
        </authorList>
    </citation>
    <scope>NUCLEOTIDE SEQUENCE [LARGE SCALE GENOMIC DNA]</scope>
    <source>
        <strain evidence="2 3">LMG 22536</strain>
    </source>
</reference>
<comment type="caution">
    <text evidence="2">The sequence shown here is derived from an EMBL/GenBank/DDBJ whole genome shotgun (WGS) entry which is preliminary data.</text>
</comment>
<keyword evidence="3" id="KW-1185">Reference proteome</keyword>
<dbReference type="PROSITE" id="PS50404">
    <property type="entry name" value="GST_NTER"/>
    <property type="match status" value="1"/>
</dbReference>
<feature type="domain" description="GST N-terminal" evidence="1">
    <location>
        <begin position="1"/>
        <end position="77"/>
    </location>
</feature>
<dbReference type="RefSeq" id="WP_284301365.1">
    <property type="nucleotide sequence ID" value="NZ_BSSV01000011.1"/>
</dbReference>
<dbReference type="InterPro" id="IPR036282">
    <property type="entry name" value="Glutathione-S-Trfase_C_sf"/>
</dbReference>
<accession>A0ABQ6HGZ2</accession>
<dbReference type="Pfam" id="PF13417">
    <property type="entry name" value="GST_N_3"/>
    <property type="match status" value="1"/>
</dbReference>